<accession>A0A225AN00</accession>
<organism evidence="4 5">
    <name type="scientific">Talaromyces atroroseus</name>
    <dbReference type="NCBI Taxonomy" id="1441469"/>
    <lineage>
        <taxon>Eukaryota</taxon>
        <taxon>Fungi</taxon>
        <taxon>Dikarya</taxon>
        <taxon>Ascomycota</taxon>
        <taxon>Pezizomycotina</taxon>
        <taxon>Eurotiomycetes</taxon>
        <taxon>Eurotiomycetidae</taxon>
        <taxon>Eurotiales</taxon>
        <taxon>Trichocomaceae</taxon>
        <taxon>Talaromyces</taxon>
        <taxon>Talaromyces sect. Trachyspermi</taxon>
    </lineage>
</organism>
<dbReference type="GeneID" id="31004788"/>
<evidence type="ECO:0000313" key="4">
    <source>
        <dbReference type="EMBL" id="OKL59724.1"/>
    </source>
</evidence>
<comment type="caution">
    <text evidence="4">The sequence shown here is derived from an EMBL/GenBank/DDBJ whole genome shotgun (WGS) entry which is preliminary data.</text>
</comment>
<proteinExistence type="inferred from homology"/>
<dbReference type="GO" id="GO:0016787">
    <property type="term" value="F:hydrolase activity"/>
    <property type="evidence" value="ECO:0007669"/>
    <property type="project" value="UniProtKB-KW"/>
</dbReference>
<dbReference type="Gene3D" id="3.90.1300.10">
    <property type="entry name" value="Amidase signature (AS) domain"/>
    <property type="match status" value="1"/>
</dbReference>
<keyword evidence="2" id="KW-0378">Hydrolase</keyword>
<protein>
    <recommendedName>
        <fullName evidence="3">Amidase domain-containing protein</fullName>
    </recommendedName>
</protein>
<dbReference type="InterPro" id="IPR036928">
    <property type="entry name" value="AS_sf"/>
</dbReference>
<dbReference type="STRING" id="1441469.A0A225AN00"/>
<dbReference type="SUPFAM" id="SSF75304">
    <property type="entry name" value="Amidase signature (AS) enzymes"/>
    <property type="match status" value="1"/>
</dbReference>
<evidence type="ECO:0000259" key="3">
    <source>
        <dbReference type="Pfam" id="PF01425"/>
    </source>
</evidence>
<dbReference type="AlphaFoldDB" id="A0A225AN00"/>
<dbReference type="PANTHER" id="PTHR46072">
    <property type="entry name" value="AMIDASE-RELATED-RELATED"/>
    <property type="match status" value="1"/>
</dbReference>
<evidence type="ECO:0000313" key="5">
    <source>
        <dbReference type="Proteomes" id="UP000214365"/>
    </source>
</evidence>
<dbReference type="OrthoDB" id="4502008at2759"/>
<dbReference type="RefSeq" id="XP_020119845.1">
    <property type="nucleotide sequence ID" value="XM_020267779.1"/>
</dbReference>
<evidence type="ECO:0000256" key="2">
    <source>
        <dbReference type="ARBA" id="ARBA00022801"/>
    </source>
</evidence>
<keyword evidence="5" id="KW-1185">Reference proteome</keyword>
<dbReference type="EMBL" id="LFMY01000007">
    <property type="protein sequence ID" value="OKL59724.1"/>
    <property type="molecule type" value="Genomic_DNA"/>
</dbReference>
<reference evidence="4 5" key="1">
    <citation type="submission" date="2015-06" db="EMBL/GenBank/DDBJ databases">
        <title>Talaromyces atroroseus IBT 11181 draft genome.</title>
        <authorList>
            <person name="Rasmussen K.B."/>
            <person name="Rasmussen S."/>
            <person name="Petersen B."/>
            <person name="Sicheritz-Ponten T."/>
            <person name="Mortensen U.H."/>
            <person name="Thrane U."/>
        </authorList>
    </citation>
    <scope>NUCLEOTIDE SEQUENCE [LARGE SCALE GENOMIC DNA]</scope>
    <source>
        <strain evidence="4 5">IBT 11181</strain>
    </source>
</reference>
<dbReference type="PANTHER" id="PTHR46072:SF2">
    <property type="entry name" value="AMIDASE (EUROFUNG)"/>
    <property type="match status" value="1"/>
</dbReference>
<feature type="domain" description="Amidase" evidence="3">
    <location>
        <begin position="17"/>
        <end position="109"/>
    </location>
</feature>
<gene>
    <name evidence="4" type="ORF">UA08_05032</name>
</gene>
<evidence type="ECO:0000256" key="1">
    <source>
        <dbReference type="ARBA" id="ARBA00009199"/>
    </source>
</evidence>
<name>A0A225AN00_TALAT</name>
<dbReference type="Pfam" id="PF01425">
    <property type="entry name" value="Amidase"/>
    <property type="match status" value="1"/>
</dbReference>
<dbReference type="Proteomes" id="UP000214365">
    <property type="component" value="Unassembled WGS sequence"/>
</dbReference>
<dbReference type="InterPro" id="IPR023631">
    <property type="entry name" value="Amidase_dom"/>
</dbReference>
<comment type="similarity">
    <text evidence="1">Belongs to the amidase family.</text>
</comment>
<sequence>MFLDRWNNACSPTSGRRVDALLAPVMAHPSVPHNSCRWVGYTKVWNFLDYSALSLPVTTISKDVDHAESYEPRNSLDDWNWNLYDPNSMHGHPIGLQVIGRRFEEEKMLAVAKVMEDLNNIK</sequence>